<feature type="compositionally biased region" description="Pro residues" evidence="1">
    <location>
        <begin position="150"/>
        <end position="159"/>
    </location>
</feature>
<accession>A0A0N5BUR9</accession>
<protein>
    <submittedName>
        <fullName evidence="3">ORF6C domain-containing protein</fullName>
    </submittedName>
</protein>
<dbReference type="WBParaSite" id="SPAL_0000958800.1">
    <property type="protein sequence ID" value="SPAL_0000958800.1"/>
    <property type="gene ID" value="SPAL_0000958800"/>
</dbReference>
<evidence type="ECO:0000313" key="3">
    <source>
        <dbReference type="WBParaSite" id="SPAL_0000958800.1"/>
    </source>
</evidence>
<dbReference type="AlphaFoldDB" id="A0A0N5BUR9"/>
<feature type="region of interest" description="Disordered" evidence="1">
    <location>
        <begin position="141"/>
        <end position="186"/>
    </location>
</feature>
<reference evidence="3" key="1">
    <citation type="submission" date="2017-02" db="UniProtKB">
        <authorList>
            <consortium name="WormBaseParasite"/>
        </authorList>
    </citation>
    <scope>IDENTIFICATION</scope>
</reference>
<evidence type="ECO:0000313" key="2">
    <source>
        <dbReference type="Proteomes" id="UP000046392"/>
    </source>
</evidence>
<proteinExistence type="predicted"/>
<organism evidence="2 3">
    <name type="scientific">Strongyloides papillosus</name>
    <name type="common">Intestinal threadworm</name>
    <dbReference type="NCBI Taxonomy" id="174720"/>
    <lineage>
        <taxon>Eukaryota</taxon>
        <taxon>Metazoa</taxon>
        <taxon>Ecdysozoa</taxon>
        <taxon>Nematoda</taxon>
        <taxon>Chromadorea</taxon>
        <taxon>Rhabditida</taxon>
        <taxon>Tylenchina</taxon>
        <taxon>Panagrolaimomorpha</taxon>
        <taxon>Strongyloidoidea</taxon>
        <taxon>Strongyloididae</taxon>
        <taxon>Strongyloides</taxon>
    </lineage>
</organism>
<evidence type="ECO:0000256" key="1">
    <source>
        <dbReference type="SAM" id="MobiDB-lite"/>
    </source>
</evidence>
<sequence length="186" mass="21945">MANSRRVSTEYLMDTMDFCHQMVEDWNNCGDPRTFDLKSHLRMIVVIQETLQENMERKMASLVYSLRQRTDNTIARIKADFFDTYKLTEERFEGFVDKTFEEFLRSDSFTDLFTVEGENIYFVRNLKRGYTTQVQFDPQRVKVRRTTMRPPTPPPLPPVPERRTPVPNGSPEPVEDGEIVEYQEAD</sequence>
<feature type="compositionally biased region" description="Acidic residues" evidence="1">
    <location>
        <begin position="173"/>
        <end position="186"/>
    </location>
</feature>
<keyword evidence="2" id="KW-1185">Reference proteome</keyword>
<name>A0A0N5BUR9_STREA</name>
<dbReference type="Proteomes" id="UP000046392">
    <property type="component" value="Unplaced"/>
</dbReference>